<dbReference type="PROSITE" id="PS00893">
    <property type="entry name" value="NUDIX_BOX"/>
    <property type="match status" value="1"/>
</dbReference>
<evidence type="ECO:0000256" key="1">
    <source>
        <dbReference type="ARBA" id="ARBA00004123"/>
    </source>
</evidence>
<protein>
    <recommendedName>
        <fullName evidence="8 10">Nucleoside diphosphate-linked moiety X motif 6</fullName>
        <shortName evidence="10">Nudix motif 6</shortName>
        <ecNumber evidence="10">3.6.1.-</ecNumber>
    </recommendedName>
</protein>
<dbReference type="PRINTS" id="PR01356">
    <property type="entry name" value="GFGPROTEIN"/>
</dbReference>
<keyword evidence="5 10" id="KW-0496">Mitochondrion</keyword>
<dbReference type="PRINTS" id="PR00502">
    <property type="entry name" value="NUDIXFAMILY"/>
</dbReference>
<evidence type="ECO:0000313" key="12">
    <source>
        <dbReference type="Ensembl" id="ENSVURP00010019250.1"/>
    </source>
</evidence>
<dbReference type="Gene3D" id="3.90.79.10">
    <property type="entry name" value="Nucleoside Triphosphate Pyrophosphohydrolase"/>
    <property type="match status" value="1"/>
</dbReference>
<evidence type="ECO:0000256" key="8">
    <source>
        <dbReference type="ARBA" id="ARBA00068898"/>
    </source>
</evidence>
<dbReference type="GO" id="GO:0005634">
    <property type="term" value="C:nucleus"/>
    <property type="evidence" value="ECO:0007669"/>
    <property type="project" value="UniProtKB-SubCell"/>
</dbReference>
<evidence type="ECO:0000256" key="9">
    <source>
        <dbReference type="RuleBase" id="RU003476"/>
    </source>
</evidence>
<evidence type="ECO:0000256" key="10">
    <source>
        <dbReference type="RuleBase" id="RU368106"/>
    </source>
</evidence>
<dbReference type="GO" id="GO:0005739">
    <property type="term" value="C:mitochondrion"/>
    <property type="evidence" value="ECO:0007669"/>
    <property type="project" value="UniProtKB-SubCell"/>
</dbReference>
<dbReference type="Gene3D" id="4.10.80.100">
    <property type="match status" value="1"/>
</dbReference>
<dbReference type="Ensembl" id="ENSVURT00010021903.1">
    <property type="protein sequence ID" value="ENSVURP00010019250.1"/>
    <property type="gene ID" value="ENSVURG00010014678.1"/>
</dbReference>
<keyword evidence="4 9" id="KW-0378">Hydrolase</keyword>
<evidence type="ECO:0000256" key="4">
    <source>
        <dbReference type="ARBA" id="ARBA00022801"/>
    </source>
</evidence>
<dbReference type="EC" id="3.6.1.-" evidence="10"/>
<keyword evidence="3 10" id="KW-0963">Cytoplasm</keyword>
<keyword evidence="13" id="KW-1185">Reference proteome</keyword>
<name>A0A4X2LBZ6_VOMUR</name>
<dbReference type="GO" id="GO:0047631">
    <property type="term" value="F:ADP-ribose diphosphatase activity"/>
    <property type="evidence" value="ECO:0007669"/>
    <property type="project" value="TreeGrafter"/>
</dbReference>
<evidence type="ECO:0000259" key="11">
    <source>
        <dbReference type="PROSITE" id="PS51462"/>
    </source>
</evidence>
<dbReference type="SUPFAM" id="SSF55811">
    <property type="entry name" value="Nudix"/>
    <property type="match status" value="1"/>
</dbReference>
<comment type="subcellular location">
    <subcellularLocation>
        <location evidence="10">Cytoplasm</location>
    </subcellularLocation>
    <subcellularLocation>
        <location evidence="1 10">Nucleus</location>
    </subcellularLocation>
    <subcellularLocation>
        <location evidence="10">Mitochondrion</location>
    </subcellularLocation>
</comment>
<evidence type="ECO:0000256" key="5">
    <source>
        <dbReference type="ARBA" id="ARBA00023128"/>
    </source>
</evidence>
<comment type="subunit">
    <text evidence="10">Monomer and homodimer.</text>
</comment>
<dbReference type="OMA" id="XAVFDEN"/>
<dbReference type="GO" id="GO:0035529">
    <property type="term" value="F:NADH pyrophosphatase activity"/>
    <property type="evidence" value="ECO:0007669"/>
    <property type="project" value="TreeGrafter"/>
</dbReference>
<evidence type="ECO:0000256" key="2">
    <source>
        <dbReference type="ARBA" id="ARBA00005582"/>
    </source>
</evidence>
<evidence type="ECO:0000313" key="13">
    <source>
        <dbReference type="Proteomes" id="UP000314987"/>
    </source>
</evidence>
<accession>A0A4X2LBZ6</accession>
<dbReference type="AlphaFoldDB" id="A0A4X2LBZ6"/>
<organism evidence="12 13">
    <name type="scientific">Vombatus ursinus</name>
    <name type="common">Common wombat</name>
    <dbReference type="NCBI Taxonomy" id="29139"/>
    <lineage>
        <taxon>Eukaryota</taxon>
        <taxon>Metazoa</taxon>
        <taxon>Chordata</taxon>
        <taxon>Craniata</taxon>
        <taxon>Vertebrata</taxon>
        <taxon>Euteleostomi</taxon>
        <taxon>Mammalia</taxon>
        <taxon>Metatheria</taxon>
        <taxon>Diprotodontia</taxon>
        <taxon>Vombatidae</taxon>
        <taxon>Vombatus</taxon>
    </lineage>
</organism>
<dbReference type="PROSITE" id="PS51462">
    <property type="entry name" value="NUDIX"/>
    <property type="match status" value="1"/>
</dbReference>
<dbReference type="InterPro" id="IPR015797">
    <property type="entry name" value="NUDIX_hydrolase-like_dom_sf"/>
</dbReference>
<comment type="function">
    <text evidence="7 10">May contribute to the regulation of cell proliferation.</text>
</comment>
<proteinExistence type="inferred from homology"/>
<sequence length="246" mass="28078">MWPGLLPWRRRPLLRLQLLRGFLPGRRRQLLRLQEAARALSSGLRGEVDRFGGVTVRLGQLQPADSPDPAAFRTWLQGAVFDEDTGKVLVVQDRNKMKNAWKFPGGLSEPGEDIGDTAIREVLEETGIKSEFKALLSIRQQHGAPNAFGKSDMYIVCRLKPLSFHISFCPHECLKCEWMNLTDLAQTDDTTPITRKVANLLLYGHREGFEKIDITMRELPSVYTGLFYKLYHRELPELCENVARMD</sequence>
<evidence type="ECO:0000256" key="6">
    <source>
        <dbReference type="ARBA" id="ARBA00023242"/>
    </source>
</evidence>
<dbReference type="Pfam" id="PF00293">
    <property type="entry name" value="NUDIX"/>
    <property type="match status" value="1"/>
</dbReference>
<gene>
    <name evidence="12" type="primary">NUDT6</name>
</gene>
<dbReference type="GO" id="GO:0051287">
    <property type="term" value="F:NAD binding"/>
    <property type="evidence" value="ECO:0007669"/>
    <property type="project" value="TreeGrafter"/>
</dbReference>
<keyword evidence="6 10" id="KW-0539">Nucleus</keyword>
<reference evidence="13" key="1">
    <citation type="submission" date="2018-12" db="EMBL/GenBank/DDBJ databases">
        <authorList>
            <person name="Yazar S."/>
        </authorList>
    </citation>
    <scope>NUCLEOTIDE SEQUENCE [LARGE SCALE GENOMIC DNA]</scope>
</reference>
<reference evidence="12" key="2">
    <citation type="submission" date="2025-08" db="UniProtKB">
        <authorList>
            <consortium name="Ensembl"/>
        </authorList>
    </citation>
    <scope>IDENTIFICATION</scope>
</reference>
<dbReference type="InterPro" id="IPR000086">
    <property type="entry name" value="NUDIX_hydrolase_dom"/>
</dbReference>
<feature type="domain" description="Nudix hydrolase" evidence="11">
    <location>
        <begin position="71"/>
        <end position="203"/>
    </location>
</feature>
<dbReference type="GeneTree" id="ENSGT00390000008458"/>
<reference evidence="12" key="3">
    <citation type="submission" date="2025-09" db="UniProtKB">
        <authorList>
            <consortium name="Ensembl"/>
        </authorList>
    </citation>
    <scope>IDENTIFICATION</scope>
</reference>
<evidence type="ECO:0000256" key="3">
    <source>
        <dbReference type="ARBA" id="ARBA00022490"/>
    </source>
</evidence>
<dbReference type="Proteomes" id="UP000314987">
    <property type="component" value="Unassembled WGS sequence"/>
</dbReference>
<comment type="similarity">
    <text evidence="2 9">Belongs to the Nudix hydrolase family.</text>
</comment>
<dbReference type="InterPro" id="IPR020476">
    <property type="entry name" value="Nudix_hydrolase"/>
</dbReference>
<evidence type="ECO:0000256" key="7">
    <source>
        <dbReference type="ARBA" id="ARBA00057091"/>
    </source>
</evidence>
<dbReference type="PANTHER" id="PTHR13994">
    <property type="entry name" value="NUDIX HYDROLASE RELATED"/>
    <property type="match status" value="1"/>
</dbReference>
<dbReference type="CDD" id="cd04670">
    <property type="entry name" value="NUDIX_ASFGF2_Nudt6"/>
    <property type="match status" value="1"/>
</dbReference>
<dbReference type="PANTHER" id="PTHR13994:SF46">
    <property type="entry name" value="NUCLEOSIDE DIPHOSPHATE-LINKED MOIETY X MOTIF 6"/>
    <property type="match status" value="1"/>
</dbReference>
<dbReference type="InterPro" id="IPR003293">
    <property type="entry name" value="Nudix_hydrolase6-like"/>
</dbReference>
<dbReference type="STRING" id="29139.ENSVURP00010019250"/>
<dbReference type="FunFam" id="3.90.79.10:FF:000027">
    <property type="entry name" value="nucleoside diphosphate-linked moiety X motif 6"/>
    <property type="match status" value="1"/>
</dbReference>
<dbReference type="InterPro" id="IPR020084">
    <property type="entry name" value="NUDIX_hydrolase_CS"/>
</dbReference>